<evidence type="ECO:0000313" key="2">
    <source>
        <dbReference type="Proteomes" id="UP000194221"/>
    </source>
</evidence>
<comment type="caution">
    <text evidence="1">The sequence shown here is derived from an EMBL/GenBank/DDBJ whole genome shotgun (WGS) entry which is preliminary data.</text>
</comment>
<reference evidence="1 2" key="1">
    <citation type="submission" date="2015-03" db="EMBL/GenBank/DDBJ databases">
        <title>Genome sequence of Tenacibaculum sp. S2-2, isolated from intestinal microbiota of sea cucumber, Apostichopus japonicas.</title>
        <authorList>
            <person name="Shao Z."/>
            <person name="Wang L."/>
            <person name="Li X."/>
        </authorList>
    </citation>
    <scope>NUCLEOTIDE SEQUENCE [LARGE SCALE GENOMIC DNA]</scope>
    <source>
        <strain evidence="1 2">S2-2</strain>
    </source>
</reference>
<dbReference type="AlphaFoldDB" id="A0A1Y2P9C2"/>
<accession>A0A1Y2P9C2</accession>
<dbReference type="Proteomes" id="UP000194221">
    <property type="component" value="Unassembled WGS sequence"/>
</dbReference>
<keyword evidence="2" id="KW-1185">Reference proteome</keyword>
<organism evidence="1 2">
    <name type="scientific">Tenacibaculum holothuriorum</name>
    <dbReference type="NCBI Taxonomy" id="1635173"/>
    <lineage>
        <taxon>Bacteria</taxon>
        <taxon>Pseudomonadati</taxon>
        <taxon>Bacteroidota</taxon>
        <taxon>Flavobacteriia</taxon>
        <taxon>Flavobacteriales</taxon>
        <taxon>Flavobacteriaceae</taxon>
        <taxon>Tenacibaculum</taxon>
    </lineage>
</organism>
<dbReference type="EMBL" id="LAPZ01000015">
    <property type="protein sequence ID" value="OSY87044.1"/>
    <property type="molecule type" value="Genomic_DNA"/>
</dbReference>
<dbReference type="InParanoid" id="A0A1Y2P9C2"/>
<dbReference type="OrthoDB" id="1490620at2"/>
<dbReference type="STRING" id="1635173.WH52_13350"/>
<evidence type="ECO:0000313" key="1">
    <source>
        <dbReference type="EMBL" id="OSY87044.1"/>
    </source>
</evidence>
<protein>
    <submittedName>
        <fullName evidence="1">Uncharacterized protein</fullName>
    </submittedName>
</protein>
<sequence length="268" mass="31535">MKKIYLLLVLFISFSCKQKEAIKKITYNNPAKKMIAKTVNKVGNYEQLKKLKNVEFNYTFYQPSNNKKDISVERYVFDGEISWGKYTTHQVFVFPKNKEIATQYFSEKNNKAWVKLGDQFMKDSSTLASVKFIRKANFYWFTMMQKLLDEGLTYKLLPDRKVDNIDYKIIKVGFEKNIGEVQDDFILYLNPETHLVDQFLFTVKGSKIPQPLLMKSSYSTVKGISIMTKRDIYMADWDGNIKGDILFQQVSENIKFNNNFDVTMFEEK</sequence>
<proteinExistence type="predicted"/>
<dbReference type="RefSeq" id="WP_086031471.1">
    <property type="nucleotide sequence ID" value="NZ_LAPZ01000015.1"/>
</dbReference>
<gene>
    <name evidence="1" type="ORF">WH52_13350</name>
</gene>
<name>A0A1Y2P9C2_9FLAO</name>
<dbReference type="PROSITE" id="PS51257">
    <property type="entry name" value="PROKAR_LIPOPROTEIN"/>
    <property type="match status" value="1"/>
</dbReference>